<dbReference type="SMART" id="SM00388">
    <property type="entry name" value="HisKA"/>
    <property type="match status" value="1"/>
</dbReference>
<dbReference type="SUPFAM" id="SSF55874">
    <property type="entry name" value="ATPase domain of HSP90 chaperone/DNA topoisomerase II/histidine kinase"/>
    <property type="match status" value="1"/>
</dbReference>
<keyword evidence="3 6" id="KW-0597">Phosphoprotein</keyword>
<comment type="catalytic activity">
    <reaction evidence="1">
        <text>ATP + protein L-histidine = ADP + protein N-phospho-L-histidine.</text>
        <dbReference type="EC" id="2.7.13.3"/>
    </reaction>
</comment>
<dbReference type="CDD" id="cd00130">
    <property type="entry name" value="PAS"/>
    <property type="match status" value="1"/>
</dbReference>
<dbReference type="InterPro" id="IPR003594">
    <property type="entry name" value="HATPase_dom"/>
</dbReference>
<feature type="domain" description="Histidine kinase" evidence="9">
    <location>
        <begin position="325"/>
        <end position="546"/>
    </location>
</feature>
<dbReference type="Pfam" id="PF00989">
    <property type="entry name" value="PAS"/>
    <property type="match status" value="1"/>
</dbReference>
<dbReference type="Gene3D" id="1.10.287.130">
    <property type="match status" value="1"/>
</dbReference>
<evidence type="ECO:0000259" key="11">
    <source>
        <dbReference type="PROSITE" id="PS50112"/>
    </source>
</evidence>
<keyword evidence="4" id="KW-0808">Transferase</keyword>
<dbReference type="Pfam" id="PF02518">
    <property type="entry name" value="HATPase_c"/>
    <property type="match status" value="1"/>
</dbReference>
<dbReference type="Gene3D" id="3.30.450.20">
    <property type="entry name" value="PAS domain"/>
    <property type="match status" value="1"/>
</dbReference>
<proteinExistence type="predicted"/>
<dbReference type="EMBL" id="JACYFG010000035">
    <property type="protein sequence ID" value="MBD5780253.1"/>
    <property type="molecule type" value="Genomic_DNA"/>
</dbReference>
<dbReference type="InterPro" id="IPR004358">
    <property type="entry name" value="Sig_transdc_His_kin-like_C"/>
</dbReference>
<accession>A0A927II08</accession>
<evidence type="ECO:0000256" key="6">
    <source>
        <dbReference type="PROSITE-ProRule" id="PRU00169"/>
    </source>
</evidence>
<evidence type="ECO:0000256" key="4">
    <source>
        <dbReference type="ARBA" id="ARBA00022679"/>
    </source>
</evidence>
<dbReference type="NCBIfam" id="TIGR00229">
    <property type="entry name" value="sensory_box"/>
    <property type="match status" value="1"/>
</dbReference>
<dbReference type="PANTHER" id="PTHR43047">
    <property type="entry name" value="TWO-COMPONENT HISTIDINE PROTEIN KINASE"/>
    <property type="match status" value="1"/>
</dbReference>
<dbReference type="SUPFAM" id="SSF52172">
    <property type="entry name" value="CheY-like"/>
    <property type="match status" value="1"/>
</dbReference>
<dbReference type="PRINTS" id="PR00344">
    <property type="entry name" value="BCTRLSENSOR"/>
</dbReference>
<dbReference type="CDD" id="cd00082">
    <property type="entry name" value="HisKA"/>
    <property type="match status" value="1"/>
</dbReference>
<comment type="caution">
    <text evidence="12">The sequence shown here is derived from an EMBL/GenBank/DDBJ whole genome shotgun (WGS) entry which is preliminary data.</text>
</comment>
<reference evidence="12" key="1">
    <citation type="submission" date="2020-09" db="EMBL/GenBank/DDBJ databases">
        <title>Pelagicoccus enzymogenes sp. nov. with an EPS production, isolated from marine sediment.</title>
        <authorList>
            <person name="Feng X."/>
        </authorList>
    </citation>
    <scope>NUCLEOTIDE SEQUENCE</scope>
    <source>
        <strain evidence="12">NFK12</strain>
    </source>
</reference>
<sequence length="685" mass="75928">MTLSPRPELPRTQRVELIAFPDKVGDALRREITNTHGCDCLRFREVNLAPDILLGDSLVRCTWLPTQFPILGTDFAGAHVAFGRDLSAVRIAEIIAAGYTAAIDLRKTSVEEAALIVVAYSRQTDPRQPSRKPSSNETVPNAHPSFIKLGDSDSGTEFLAAAVEMLDIGVYVLELQTDGRITVWNSEMERLFLRNKQEVLGKPIAKLFDDPLVQDVFREMPNGFNRNRAIFPSKGITRSNFIADISKTQLLDSDGNPVAVVGIIQDVTNRIHSENRLIAAFNELESSKEKLEQSNIEIRKGIEKAKKLAVVAQSSNKAKSYFLSNISHELRTPLNSIVSLTHALLEGTFGDLNAKQHEHLEIVTDSSKHLQSLINDILDLSKIELGKMNLKFAQTSVEDVARSSIRMIEQEASLKNVSCILEIDTERDSLEVDAKRLRQILLNLLVNAVKFAKPNTDVTLRIQEDPDMQALAFHIIDHGIGINESDFAKIFSPFTQLDDSLSRQYEGTGLGLAIASKFVELHGGGLRVHSQPDLGSTFTVTLPLQQPRDDGESAERASLAEIASDPKAVQNLLLIVDENELSARRIEEQIKQFTDFTPIIALPNEISAYHDQVAPRSIIVDLNIIASHGTDWIASAQKLPAWKRTKWVAIGSLDLPDNHTAARRLGFDTCSCKPISRSLLSQILR</sequence>
<dbReference type="PROSITE" id="PS50112">
    <property type="entry name" value="PAS"/>
    <property type="match status" value="1"/>
</dbReference>
<dbReference type="CDD" id="cd16922">
    <property type="entry name" value="HATPase_EvgS-ArcB-TorS-like"/>
    <property type="match status" value="1"/>
</dbReference>
<dbReference type="InterPro" id="IPR005467">
    <property type="entry name" value="His_kinase_dom"/>
</dbReference>
<dbReference type="FunFam" id="3.30.565.10:FF:000010">
    <property type="entry name" value="Sensor histidine kinase RcsC"/>
    <property type="match status" value="1"/>
</dbReference>
<dbReference type="InterPro" id="IPR000014">
    <property type="entry name" value="PAS"/>
</dbReference>
<dbReference type="PROSITE" id="PS50109">
    <property type="entry name" value="HIS_KIN"/>
    <property type="match status" value="1"/>
</dbReference>
<dbReference type="InterPro" id="IPR013767">
    <property type="entry name" value="PAS_fold"/>
</dbReference>
<dbReference type="Proteomes" id="UP000622317">
    <property type="component" value="Unassembled WGS sequence"/>
</dbReference>
<dbReference type="PANTHER" id="PTHR43047:SF63">
    <property type="entry name" value="HISTIDINE KINASE"/>
    <property type="match status" value="1"/>
</dbReference>
<evidence type="ECO:0000313" key="13">
    <source>
        <dbReference type="Proteomes" id="UP000622317"/>
    </source>
</evidence>
<dbReference type="GO" id="GO:0009927">
    <property type="term" value="F:histidine phosphotransfer kinase activity"/>
    <property type="evidence" value="ECO:0007669"/>
    <property type="project" value="TreeGrafter"/>
</dbReference>
<feature type="modified residue" description="4-aspartylphosphate" evidence="6">
    <location>
        <position position="621"/>
    </location>
</feature>
<dbReference type="Pfam" id="PF00512">
    <property type="entry name" value="HisKA"/>
    <property type="match status" value="1"/>
</dbReference>
<feature type="region of interest" description="Disordered" evidence="8">
    <location>
        <begin position="125"/>
        <end position="148"/>
    </location>
</feature>
<dbReference type="InterPro" id="IPR036097">
    <property type="entry name" value="HisK_dim/P_sf"/>
</dbReference>
<dbReference type="InterPro" id="IPR003661">
    <property type="entry name" value="HisK_dim/P_dom"/>
</dbReference>
<dbReference type="SUPFAM" id="SSF55785">
    <property type="entry name" value="PYP-like sensor domain (PAS domain)"/>
    <property type="match status" value="1"/>
</dbReference>
<evidence type="ECO:0000256" key="3">
    <source>
        <dbReference type="ARBA" id="ARBA00022553"/>
    </source>
</evidence>
<feature type="domain" description="PAS" evidence="11">
    <location>
        <begin position="155"/>
        <end position="202"/>
    </location>
</feature>
<dbReference type="InterPro" id="IPR036890">
    <property type="entry name" value="HATPase_C_sf"/>
</dbReference>
<keyword evidence="13" id="KW-1185">Reference proteome</keyword>
<keyword evidence="5 12" id="KW-0418">Kinase</keyword>
<dbReference type="Gene3D" id="3.30.565.10">
    <property type="entry name" value="Histidine kinase-like ATPase, C-terminal domain"/>
    <property type="match status" value="1"/>
</dbReference>
<dbReference type="SUPFAM" id="SSF47384">
    <property type="entry name" value="Homodimeric domain of signal transducing histidine kinase"/>
    <property type="match status" value="1"/>
</dbReference>
<dbReference type="Gene3D" id="3.40.50.2300">
    <property type="match status" value="1"/>
</dbReference>
<evidence type="ECO:0000256" key="2">
    <source>
        <dbReference type="ARBA" id="ARBA00012438"/>
    </source>
</evidence>
<evidence type="ECO:0000313" key="12">
    <source>
        <dbReference type="EMBL" id="MBD5780253.1"/>
    </source>
</evidence>
<dbReference type="InterPro" id="IPR011006">
    <property type="entry name" value="CheY-like_superfamily"/>
</dbReference>
<evidence type="ECO:0000259" key="9">
    <source>
        <dbReference type="PROSITE" id="PS50109"/>
    </source>
</evidence>
<dbReference type="SMART" id="SM00387">
    <property type="entry name" value="HATPase_c"/>
    <property type="match status" value="1"/>
</dbReference>
<evidence type="ECO:0000256" key="1">
    <source>
        <dbReference type="ARBA" id="ARBA00000085"/>
    </source>
</evidence>
<dbReference type="EC" id="2.7.13.3" evidence="2"/>
<evidence type="ECO:0000256" key="5">
    <source>
        <dbReference type="ARBA" id="ARBA00022777"/>
    </source>
</evidence>
<dbReference type="InterPro" id="IPR001789">
    <property type="entry name" value="Sig_transdc_resp-reg_receiver"/>
</dbReference>
<dbReference type="InterPro" id="IPR035965">
    <property type="entry name" value="PAS-like_dom_sf"/>
</dbReference>
<dbReference type="SMART" id="SM00091">
    <property type="entry name" value="PAS"/>
    <property type="match status" value="1"/>
</dbReference>
<dbReference type="GO" id="GO:0005886">
    <property type="term" value="C:plasma membrane"/>
    <property type="evidence" value="ECO:0007669"/>
    <property type="project" value="TreeGrafter"/>
</dbReference>
<gene>
    <name evidence="12" type="ORF">IEN85_12185</name>
</gene>
<dbReference type="GO" id="GO:0006355">
    <property type="term" value="P:regulation of DNA-templated transcription"/>
    <property type="evidence" value="ECO:0007669"/>
    <property type="project" value="InterPro"/>
</dbReference>
<protein>
    <recommendedName>
        <fullName evidence="2">histidine kinase</fullName>
        <ecNumber evidence="2">2.7.13.3</ecNumber>
    </recommendedName>
</protein>
<feature type="domain" description="Response regulatory" evidence="10">
    <location>
        <begin position="572"/>
        <end position="685"/>
    </location>
</feature>
<dbReference type="RefSeq" id="WP_191617364.1">
    <property type="nucleotide sequence ID" value="NZ_JACYFG010000035.1"/>
</dbReference>
<dbReference type="GO" id="GO:0000155">
    <property type="term" value="F:phosphorelay sensor kinase activity"/>
    <property type="evidence" value="ECO:0007669"/>
    <property type="project" value="InterPro"/>
</dbReference>
<feature type="coiled-coil region" evidence="7">
    <location>
        <begin position="274"/>
        <end position="308"/>
    </location>
</feature>
<keyword evidence="7" id="KW-0175">Coiled coil</keyword>
<name>A0A927II08_9BACT</name>
<dbReference type="PROSITE" id="PS50110">
    <property type="entry name" value="RESPONSE_REGULATORY"/>
    <property type="match status" value="1"/>
</dbReference>
<evidence type="ECO:0000256" key="8">
    <source>
        <dbReference type="SAM" id="MobiDB-lite"/>
    </source>
</evidence>
<evidence type="ECO:0000259" key="10">
    <source>
        <dbReference type="PROSITE" id="PS50110"/>
    </source>
</evidence>
<evidence type="ECO:0000256" key="7">
    <source>
        <dbReference type="SAM" id="Coils"/>
    </source>
</evidence>
<dbReference type="AlphaFoldDB" id="A0A927II08"/>
<feature type="compositionally biased region" description="Polar residues" evidence="8">
    <location>
        <begin position="125"/>
        <end position="139"/>
    </location>
</feature>
<organism evidence="12 13">
    <name type="scientific">Pelagicoccus enzymogenes</name>
    <dbReference type="NCBI Taxonomy" id="2773457"/>
    <lineage>
        <taxon>Bacteria</taxon>
        <taxon>Pseudomonadati</taxon>
        <taxon>Verrucomicrobiota</taxon>
        <taxon>Opitutia</taxon>
        <taxon>Puniceicoccales</taxon>
        <taxon>Pelagicoccaceae</taxon>
        <taxon>Pelagicoccus</taxon>
    </lineage>
</organism>